<protein>
    <submittedName>
        <fullName evidence="1">DUF2291 domain-containing protein</fullName>
    </submittedName>
</protein>
<sequence>MNKPGLKYGALLLLLAVVVYHSVYFKKLDEVKAKGARTQFDAAAYADAFWKTKLLPATTKATDLNTLIQALKTDKDQAFAAHSNAMSIGNIRYFLVKGQGKITAVRDQEVTVSLTNGPDIIVATEYIFGNAARDASGLISLTEFTNTMDLNNVSAEINQIIRKRVVAPFKTSVKTGMEVEFTGAIELNRAHLHTEAIEVIPISIRSVGT</sequence>
<dbReference type="InterPro" id="IPR036215">
    <property type="entry name" value="TM0957-like_sf"/>
</dbReference>
<evidence type="ECO:0000313" key="1">
    <source>
        <dbReference type="EMBL" id="KAA9347930.1"/>
    </source>
</evidence>
<dbReference type="RefSeq" id="WP_150880500.1">
    <property type="nucleotide sequence ID" value="NZ_VTWS01000007.1"/>
</dbReference>
<name>A0A5N1JCW2_9BACT</name>
<dbReference type="Pfam" id="PF10054">
    <property type="entry name" value="DUF2291"/>
    <property type="match status" value="1"/>
</dbReference>
<organism evidence="1 2">
    <name type="scientific">Larkinella humicola</name>
    <dbReference type="NCBI Taxonomy" id="2607654"/>
    <lineage>
        <taxon>Bacteria</taxon>
        <taxon>Pseudomonadati</taxon>
        <taxon>Bacteroidota</taxon>
        <taxon>Cytophagia</taxon>
        <taxon>Cytophagales</taxon>
        <taxon>Spirosomataceae</taxon>
        <taxon>Larkinella</taxon>
    </lineage>
</organism>
<dbReference type="SUPFAM" id="SSF141318">
    <property type="entry name" value="TM0957-like"/>
    <property type="match status" value="1"/>
</dbReference>
<gene>
    <name evidence="1" type="ORF">F0P93_25250</name>
</gene>
<reference evidence="1 2" key="1">
    <citation type="submission" date="2019-09" db="EMBL/GenBank/DDBJ databases">
        <title>Genome Sequence of Larkinella sp MA1.</title>
        <authorList>
            <person name="Srinivasan S."/>
        </authorList>
    </citation>
    <scope>NUCLEOTIDE SEQUENCE [LARGE SCALE GENOMIC DNA]</scope>
    <source>
        <strain evidence="1 2">MA1</strain>
    </source>
</reference>
<dbReference type="Proteomes" id="UP000326344">
    <property type="component" value="Unassembled WGS sequence"/>
</dbReference>
<keyword evidence="2" id="KW-1185">Reference proteome</keyword>
<evidence type="ECO:0000313" key="2">
    <source>
        <dbReference type="Proteomes" id="UP000326344"/>
    </source>
</evidence>
<comment type="caution">
    <text evidence="1">The sequence shown here is derived from an EMBL/GenBank/DDBJ whole genome shotgun (WGS) entry which is preliminary data.</text>
</comment>
<accession>A0A5N1JCW2</accession>
<dbReference type="AlphaFoldDB" id="A0A5N1JCW2"/>
<dbReference type="InterPro" id="IPR014582">
    <property type="entry name" value="UCP033535_lipo"/>
</dbReference>
<dbReference type="Gene3D" id="2.40.50.420">
    <property type="entry name" value="Envelope glycoprotein gp160, DUF2291, alpha/beta domain"/>
    <property type="match status" value="1"/>
</dbReference>
<proteinExistence type="predicted"/>
<dbReference type="EMBL" id="VTWS01000007">
    <property type="protein sequence ID" value="KAA9347930.1"/>
    <property type="molecule type" value="Genomic_DNA"/>
</dbReference>
<dbReference type="Gene3D" id="1.10.10.1260">
    <property type="entry name" value="Envelope glycoprotein gp160, DUF2291, helical domain"/>
    <property type="match status" value="1"/>
</dbReference>